<evidence type="ECO:0000313" key="1">
    <source>
        <dbReference type="EMBL" id="KAI8424906.1"/>
    </source>
</evidence>
<reference evidence="1 2" key="1">
    <citation type="journal article" date="2022" name="Genome Biol. Evol.">
        <title>The Spruce Budworm Genome: Reconstructing the Evolutionary History of Antifreeze Proteins.</title>
        <authorList>
            <person name="Beliveau C."/>
            <person name="Gagne P."/>
            <person name="Picq S."/>
            <person name="Vernygora O."/>
            <person name="Keeling C.I."/>
            <person name="Pinkney K."/>
            <person name="Doucet D."/>
            <person name="Wen F."/>
            <person name="Johnston J.S."/>
            <person name="Maaroufi H."/>
            <person name="Boyle B."/>
            <person name="Laroche J."/>
            <person name="Dewar K."/>
            <person name="Juretic N."/>
            <person name="Blackburn G."/>
            <person name="Nisole A."/>
            <person name="Brunet B."/>
            <person name="Brandao M."/>
            <person name="Lumley L."/>
            <person name="Duan J."/>
            <person name="Quan G."/>
            <person name="Lucarotti C.J."/>
            <person name="Roe A.D."/>
            <person name="Sperling F.A.H."/>
            <person name="Levesque R.C."/>
            <person name="Cusson M."/>
        </authorList>
    </citation>
    <scope>NUCLEOTIDE SEQUENCE [LARGE SCALE GENOMIC DNA]</scope>
    <source>
        <strain evidence="1">Glfc:IPQL:Cfum</strain>
    </source>
</reference>
<organism evidence="1 2">
    <name type="scientific">Choristoneura fumiferana</name>
    <name type="common">Spruce budworm moth</name>
    <name type="synonym">Archips fumiferana</name>
    <dbReference type="NCBI Taxonomy" id="7141"/>
    <lineage>
        <taxon>Eukaryota</taxon>
        <taxon>Metazoa</taxon>
        <taxon>Ecdysozoa</taxon>
        <taxon>Arthropoda</taxon>
        <taxon>Hexapoda</taxon>
        <taxon>Insecta</taxon>
        <taxon>Pterygota</taxon>
        <taxon>Neoptera</taxon>
        <taxon>Endopterygota</taxon>
        <taxon>Lepidoptera</taxon>
        <taxon>Glossata</taxon>
        <taxon>Ditrysia</taxon>
        <taxon>Tortricoidea</taxon>
        <taxon>Tortricidae</taxon>
        <taxon>Tortricinae</taxon>
        <taxon>Choristoneura</taxon>
    </lineage>
</organism>
<name>A0ACC0JLL2_CHOFU</name>
<protein>
    <submittedName>
        <fullName evidence="1">Uncharacterized protein</fullName>
    </submittedName>
</protein>
<sequence>MVRHTLALLLTTSAAQAAGVAYAQPGERRVPHVAALSAAALANGVAMVVCYVIRDEECLRSAKRALRQSTPDSRADIVRCVEYKDSVLSPHRYERHPTRAVCDLIPRAPAQPSTWPESASSSASSTPPRPGTRPLLTCSVDFEPYTTKRFDTAKENCTLCVQSNPDVSKIPSPPIKSCLKKSNKNQEFTSSISLPSMEVLKDEPKSKSDIEQVNASGTKRTTLQRRIGCSTKYPTI</sequence>
<gene>
    <name evidence="1" type="ORF">MSG28_006826</name>
</gene>
<evidence type="ECO:0000313" key="2">
    <source>
        <dbReference type="Proteomes" id="UP001064048"/>
    </source>
</evidence>
<dbReference type="Proteomes" id="UP001064048">
    <property type="component" value="Chromosome 11"/>
</dbReference>
<comment type="caution">
    <text evidence="1">The sequence shown here is derived from an EMBL/GenBank/DDBJ whole genome shotgun (WGS) entry which is preliminary data.</text>
</comment>
<accession>A0ACC0JLL2</accession>
<keyword evidence="2" id="KW-1185">Reference proteome</keyword>
<dbReference type="EMBL" id="CM046111">
    <property type="protein sequence ID" value="KAI8424906.1"/>
    <property type="molecule type" value="Genomic_DNA"/>
</dbReference>
<proteinExistence type="predicted"/>